<proteinExistence type="predicted"/>
<dbReference type="EMBL" id="BAAAUW010000005">
    <property type="protein sequence ID" value="GAA3254670.1"/>
    <property type="molecule type" value="Genomic_DNA"/>
</dbReference>
<accession>A0ABP6QU59</accession>
<keyword evidence="2" id="KW-1185">Reference proteome</keyword>
<organism evidence="1 2">
    <name type="scientific">Streptomyces labedae</name>
    <dbReference type="NCBI Taxonomy" id="285569"/>
    <lineage>
        <taxon>Bacteria</taxon>
        <taxon>Bacillati</taxon>
        <taxon>Actinomycetota</taxon>
        <taxon>Actinomycetes</taxon>
        <taxon>Kitasatosporales</taxon>
        <taxon>Streptomycetaceae</taxon>
        <taxon>Streptomyces</taxon>
    </lineage>
</organism>
<dbReference type="PANTHER" id="PTHR34613:SF1">
    <property type="entry name" value="SLL6017 PROTEIN"/>
    <property type="match status" value="1"/>
</dbReference>
<evidence type="ECO:0000313" key="1">
    <source>
        <dbReference type="EMBL" id="GAA3254670.1"/>
    </source>
</evidence>
<comment type="caution">
    <text evidence="1">The sequence shown here is derived from an EMBL/GenBank/DDBJ whole genome shotgun (WGS) entry which is preliminary data.</text>
</comment>
<name>A0ABP6QU59_9ACTN</name>
<sequence length="238" mass="26650">MACRWNTQLHLETAGREELQLLIEAQDRRDPCKPVHWAHHVAYMWSRRRLPTCLLILCADAETARWAEQPVSSGPAQPPALTLHPFVAGPHNLPLVTDQDEARTDPALAALSAMMHPADPAVGTALKALSAALRDLPEVLAHPLTDLTDQALALHPARRAWRELMLPVVREKEYRRARAEALADSAREGLLLVLGERGFHLDEDMRSRVTGCHDSGILRHWLLRAVAARTPEEIFEDR</sequence>
<dbReference type="Proteomes" id="UP001500728">
    <property type="component" value="Unassembled WGS sequence"/>
</dbReference>
<evidence type="ECO:0000313" key="2">
    <source>
        <dbReference type="Proteomes" id="UP001500728"/>
    </source>
</evidence>
<gene>
    <name evidence="1" type="ORF">GCM10010469_16450</name>
</gene>
<reference evidence="2" key="1">
    <citation type="journal article" date="2019" name="Int. J. Syst. Evol. Microbiol.">
        <title>The Global Catalogue of Microorganisms (GCM) 10K type strain sequencing project: providing services to taxonomists for standard genome sequencing and annotation.</title>
        <authorList>
            <consortium name="The Broad Institute Genomics Platform"/>
            <consortium name="The Broad Institute Genome Sequencing Center for Infectious Disease"/>
            <person name="Wu L."/>
            <person name="Ma J."/>
        </authorList>
    </citation>
    <scope>NUCLEOTIDE SEQUENCE [LARGE SCALE GENOMIC DNA]</scope>
    <source>
        <strain evidence="2">JCM 9381</strain>
    </source>
</reference>
<dbReference type="PANTHER" id="PTHR34613">
    <property type="entry name" value="SLL0800 PROTEIN"/>
    <property type="match status" value="1"/>
</dbReference>
<protein>
    <submittedName>
        <fullName evidence="1">Uncharacterized protein</fullName>
    </submittedName>
</protein>